<dbReference type="InterPro" id="IPR036866">
    <property type="entry name" value="RibonucZ/Hydroxyglut_hydro"/>
</dbReference>
<organism evidence="1 2">
    <name type="scientific">Paenimyroides tangerinum</name>
    <dbReference type="NCBI Taxonomy" id="2488728"/>
    <lineage>
        <taxon>Bacteria</taxon>
        <taxon>Pseudomonadati</taxon>
        <taxon>Bacteroidota</taxon>
        <taxon>Flavobacteriia</taxon>
        <taxon>Flavobacteriales</taxon>
        <taxon>Flavobacteriaceae</taxon>
        <taxon>Paenimyroides</taxon>
    </lineage>
</organism>
<dbReference type="Gene3D" id="3.60.15.10">
    <property type="entry name" value="Ribonuclease Z/Hydroxyacylglutathione hydrolase-like"/>
    <property type="match status" value="1"/>
</dbReference>
<accession>A0A3P3WC01</accession>
<dbReference type="OrthoDB" id="9781189at2"/>
<dbReference type="SUPFAM" id="SSF56281">
    <property type="entry name" value="Metallo-hydrolase/oxidoreductase"/>
    <property type="match status" value="1"/>
</dbReference>
<dbReference type="RefSeq" id="WP_125018485.1">
    <property type="nucleotide sequence ID" value="NZ_RQVQ01000010.1"/>
</dbReference>
<sequence length="244" mass="27311">MNLKVIGTGSSGNAYLLYNKEEILLLECGVSFKKIKEALNFDFSKVVGCLLSHEHGDHNKAVKDILSSGIKLYSSQGTLEASNVIEHHNSNTIQAKKLYQIGNFKVIPFDVRHDVKEPLGFLINHPECGTTLFLTDSFYSPYKFNGLNNLIIEANFCEDIIDQKLKANKKFLRDRVLKSHLSIQKCIDLLNANDLSQVNNIVLIHLSDSNSNEVEFQQKVAQATGKNTIVANNGLDILFNKTPF</sequence>
<dbReference type="PANTHER" id="PTHR47619">
    <property type="entry name" value="METALLO-HYDROLASE YYCJ-RELATED"/>
    <property type="match status" value="1"/>
</dbReference>
<dbReference type="EMBL" id="RQVQ01000010">
    <property type="protein sequence ID" value="RRJ91556.1"/>
    <property type="molecule type" value="Genomic_DNA"/>
</dbReference>
<dbReference type="GO" id="GO:0016787">
    <property type="term" value="F:hydrolase activity"/>
    <property type="evidence" value="ECO:0007669"/>
    <property type="project" value="UniProtKB-KW"/>
</dbReference>
<dbReference type="AlphaFoldDB" id="A0A3P3WC01"/>
<evidence type="ECO:0000313" key="1">
    <source>
        <dbReference type="EMBL" id="RRJ91556.1"/>
    </source>
</evidence>
<evidence type="ECO:0000313" key="2">
    <source>
        <dbReference type="Proteomes" id="UP000275719"/>
    </source>
</evidence>
<dbReference type="InterPro" id="IPR052533">
    <property type="entry name" value="WalJ/YycJ-like"/>
</dbReference>
<proteinExistence type="predicted"/>
<protein>
    <submittedName>
        <fullName evidence="1">MBL fold metallo-hydrolase</fullName>
    </submittedName>
</protein>
<name>A0A3P3WC01_9FLAO</name>
<dbReference type="Proteomes" id="UP000275719">
    <property type="component" value="Unassembled WGS sequence"/>
</dbReference>
<keyword evidence="2" id="KW-1185">Reference proteome</keyword>
<gene>
    <name evidence="1" type="ORF">EG240_06005</name>
</gene>
<keyword evidence="1" id="KW-0378">Hydrolase</keyword>
<dbReference type="PANTHER" id="PTHR47619:SF1">
    <property type="entry name" value="EXODEOXYRIBONUCLEASE WALJ"/>
    <property type="match status" value="1"/>
</dbReference>
<comment type="caution">
    <text evidence="1">The sequence shown here is derived from an EMBL/GenBank/DDBJ whole genome shotgun (WGS) entry which is preliminary data.</text>
</comment>
<reference evidence="1 2" key="1">
    <citation type="submission" date="2018-11" db="EMBL/GenBank/DDBJ databases">
        <title>Flavobacterium sp. nov., YIM 102701-2 draft genome.</title>
        <authorList>
            <person name="Li G."/>
            <person name="Jiang Y."/>
        </authorList>
    </citation>
    <scope>NUCLEOTIDE SEQUENCE [LARGE SCALE GENOMIC DNA]</scope>
    <source>
        <strain evidence="1 2">YIM 102701-2</strain>
    </source>
</reference>